<sequence>MFTIVLLGLPHLCQADNAKSISHLFTAVMDVIDSIWLDFYDYFLDTSQNSEFVKLACITFIAFIILLIIGSLVISGIYLADIYDNYVTLKRQNDCRVIDTTRRSPKTEKQSAADRAIGKWMECMSLKLEQSVEETIKERVNDHKLEKSLRKIAEDELVVHKRKLLSMEEQLEKLNSFVENLIKLNRDLGETDPEVKEKIDAIEEEWTTLGETST</sequence>
<reference evidence="5" key="2">
    <citation type="submission" date="2020-10" db="UniProtKB">
        <authorList>
            <consortium name="WormBaseParasite"/>
        </authorList>
    </citation>
    <scope>IDENTIFICATION</scope>
</reference>
<feature type="signal peptide" evidence="3">
    <location>
        <begin position="1"/>
        <end position="15"/>
    </location>
</feature>
<dbReference type="Proteomes" id="UP000492821">
    <property type="component" value="Unassembled WGS sequence"/>
</dbReference>
<feature type="coiled-coil region" evidence="1">
    <location>
        <begin position="150"/>
        <end position="187"/>
    </location>
</feature>
<keyword evidence="4" id="KW-1185">Reference proteome</keyword>
<evidence type="ECO:0000256" key="1">
    <source>
        <dbReference type="SAM" id="Coils"/>
    </source>
</evidence>
<keyword evidence="1" id="KW-0175">Coiled coil</keyword>
<evidence type="ECO:0000313" key="5">
    <source>
        <dbReference type="WBParaSite" id="Pan_g3242.t1"/>
    </source>
</evidence>
<organism evidence="4 5">
    <name type="scientific">Panagrellus redivivus</name>
    <name type="common">Microworm</name>
    <dbReference type="NCBI Taxonomy" id="6233"/>
    <lineage>
        <taxon>Eukaryota</taxon>
        <taxon>Metazoa</taxon>
        <taxon>Ecdysozoa</taxon>
        <taxon>Nematoda</taxon>
        <taxon>Chromadorea</taxon>
        <taxon>Rhabditida</taxon>
        <taxon>Tylenchina</taxon>
        <taxon>Panagrolaimomorpha</taxon>
        <taxon>Panagrolaimoidea</taxon>
        <taxon>Panagrolaimidae</taxon>
        <taxon>Panagrellus</taxon>
    </lineage>
</organism>
<evidence type="ECO:0000256" key="3">
    <source>
        <dbReference type="SAM" id="SignalP"/>
    </source>
</evidence>
<dbReference type="WBParaSite" id="Pan_g3242.t1">
    <property type="protein sequence ID" value="Pan_g3242.t1"/>
    <property type="gene ID" value="Pan_g3242"/>
</dbReference>
<accession>A0A7E4VVA7</accession>
<keyword evidence="2" id="KW-0812">Transmembrane</keyword>
<evidence type="ECO:0000256" key="2">
    <source>
        <dbReference type="SAM" id="Phobius"/>
    </source>
</evidence>
<keyword evidence="2" id="KW-1133">Transmembrane helix</keyword>
<proteinExistence type="predicted"/>
<keyword evidence="2" id="KW-0472">Membrane</keyword>
<reference evidence="4" key="1">
    <citation type="journal article" date="2013" name="Genetics">
        <title>The draft genome and transcriptome of Panagrellus redivivus are shaped by the harsh demands of a free-living lifestyle.</title>
        <authorList>
            <person name="Srinivasan J."/>
            <person name="Dillman A.R."/>
            <person name="Macchietto M.G."/>
            <person name="Heikkinen L."/>
            <person name="Lakso M."/>
            <person name="Fracchia K.M."/>
            <person name="Antoshechkin I."/>
            <person name="Mortazavi A."/>
            <person name="Wong G."/>
            <person name="Sternberg P.W."/>
        </authorList>
    </citation>
    <scope>NUCLEOTIDE SEQUENCE [LARGE SCALE GENOMIC DNA]</scope>
    <source>
        <strain evidence="4">MT8872</strain>
    </source>
</reference>
<dbReference type="AlphaFoldDB" id="A0A7E4VVA7"/>
<feature type="transmembrane region" description="Helical" evidence="2">
    <location>
        <begin position="52"/>
        <end position="80"/>
    </location>
</feature>
<name>A0A7E4VVA7_PANRE</name>
<evidence type="ECO:0000313" key="4">
    <source>
        <dbReference type="Proteomes" id="UP000492821"/>
    </source>
</evidence>
<feature type="chain" id="PRO_5028798683" evidence="3">
    <location>
        <begin position="16"/>
        <end position="214"/>
    </location>
</feature>
<keyword evidence="3" id="KW-0732">Signal</keyword>
<protein>
    <submittedName>
        <fullName evidence="5">PKD_channel domain-containing protein</fullName>
    </submittedName>
</protein>